<accession>A0A249KUI1</accession>
<name>A0A249KUI1_9ACTN</name>
<evidence type="ECO:0000256" key="2">
    <source>
        <dbReference type="SAM" id="SignalP"/>
    </source>
</evidence>
<proteinExistence type="predicted"/>
<dbReference type="InterPro" id="IPR023296">
    <property type="entry name" value="Glyco_hydro_beta-prop_sf"/>
</dbReference>
<evidence type="ECO:0000313" key="3">
    <source>
        <dbReference type="EMBL" id="ASY20473.1"/>
    </source>
</evidence>
<feature type="chain" id="PRO_5012331904" evidence="2">
    <location>
        <begin position="25"/>
        <end position="376"/>
    </location>
</feature>
<dbReference type="KEGG" id="pvn:A7sIIA15_06460"/>
<feature type="signal peptide" evidence="2">
    <location>
        <begin position="1"/>
        <end position="24"/>
    </location>
</feature>
<dbReference type="Proteomes" id="UP000217186">
    <property type="component" value="Chromosome"/>
</dbReference>
<keyword evidence="2" id="KW-0732">Signal</keyword>
<organism evidence="3 4">
    <name type="scientific">Candidatus Planktophila vernalis</name>
    <dbReference type="NCBI Taxonomy" id="1884907"/>
    <lineage>
        <taxon>Bacteria</taxon>
        <taxon>Bacillati</taxon>
        <taxon>Actinomycetota</taxon>
        <taxon>Actinomycetes</taxon>
        <taxon>Candidatus Nanopelagicales</taxon>
        <taxon>Candidatus Nanopelagicaceae</taxon>
        <taxon>Candidatus Planktophila</taxon>
    </lineage>
</organism>
<reference evidence="3 4" key="1">
    <citation type="submission" date="2016-07" db="EMBL/GenBank/DDBJ databases">
        <title>High microdiversification within the ubiquitous acI lineage of Actinobacteria.</title>
        <authorList>
            <person name="Neuenschwander S.M."/>
            <person name="Salcher M."/>
            <person name="Ghai R."/>
            <person name="Pernthaler J."/>
        </authorList>
    </citation>
    <scope>NUCLEOTIDE SEQUENCE [LARGE SCALE GENOMIC DNA]</scope>
    <source>
        <strain evidence="3">MMS-IIA-15</strain>
    </source>
</reference>
<dbReference type="EMBL" id="CP016776">
    <property type="protein sequence ID" value="ASY20473.1"/>
    <property type="molecule type" value="Genomic_DNA"/>
</dbReference>
<evidence type="ECO:0000313" key="4">
    <source>
        <dbReference type="Proteomes" id="UP000217186"/>
    </source>
</evidence>
<keyword evidence="4" id="KW-1185">Reference proteome</keyword>
<gene>
    <name evidence="3" type="ORF">A7sIIA15_06460</name>
</gene>
<protein>
    <submittedName>
        <fullName evidence="3">Uncharacterized protein</fullName>
    </submittedName>
</protein>
<dbReference type="RefSeq" id="WP_190279130.1">
    <property type="nucleotide sequence ID" value="NZ_CP016776.1"/>
</dbReference>
<dbReference type="AlphaFoldDB" id="A0A249KUI1"/>
<sequence length="376" mass="39674">MKRYVALIAAYALSAGVLVSPATAQISGGTWTLTTESVNLNLKGVSPYVEKTSTGLDRLWFASPDALPDPIMVVDCTEAGTCTRQTLSSRFGSDATVVTLKDGTRKVFFVEMGPSGKRIMFATITGSSLAHGTTSELNVAGSSVSQNEKAWGVPDAVLLPDGRVRVYWVLSDKATGKPGLPESIVSATSTDTTASSFVRDAGVRLTGGYVDTDILRAVDGDWVMMTSTGPGAGTQYLYMATSKDGLTWDVHPTPISGSSESALDPTGYETGTNTWRIYYVSSEPGMIVNRNYILKRAVLTWKEAVATPTPTPTPTVSATPTPTPTVTETPSPTPVPVVAKPTTTAKKTTITCVKGKTTKKVTGVKPKCPAGYKKKA</sequence>
<evidence type="ECO:0000256" key="1">
    <source>
        <dbReference type="SAM" id="MobiDB-lite"/>
    </source>
</evidence>
<dbReference type="SUPFAM" id="SSF75005">
    <property type="entry name" value="Arabinanase/levansucrase/invertase"/>
    <property type="match status" value="1"/>
</dbReference>
<dbReference type="Gene3D" id="2.115.10.20">
    <property type="entry name" value="Glycosyl hydrolase domain, family 43"/>
    <property type="match status" value="1"/>
</dbReference>
<feature type="region of interest" description="Disordered" evidence="1">
    <location>
        <begin position="307"/>
        <end position="339"/>
    </location>
</feature>